<dbReference type="SUPFAM" id="SSF53383">
    <property type="entry name" value="PLP-dependent transferases"/>
    <property type="match status" value="1"/>
</dbReference>
<accession>A0A081BW74</accession>
<proteinExistence type="predicted"/>
<dbReference type="InterPro" id="IPR005814">
    <property type="entry name" value="Aminotrans_3"/>
</dbReference>
<dbReference type="Gene3D" id="3.40.640.10">
    <property type="entry name" value="Type I PLP-dependent aspartate aminotransferase-like (Major domain)"/>
    <property type="match status" value="1"/>
</dbReference>
<dbReference type="PANTHER" id="PTHR43713:SF3">
    <property type="entry name" value="GLUTAMATE-1-SEMIALDEHYDE 2,1-AMINOMUTASE 1, CHLOROPLASTIC-RELATED"/>
    <property type="match status" value="1"/>
</dbReference>
<dbReference type="InterPro" id="IPR036812">
    <property type="entry name" value="NAD(P)_OxRdtase_dom_sf"/>
</dbReference>
<name>A0A081BW74_VECG1</name>
<dbReference type="PANTHER" id="PTHR43713">
    <property type="entry name" value="GLUTAMATE-1-SEMIALDEHYDE 2,1-AMINOMUTASE"/>
    <property type="match status" value="1"/>
</dbReference>
<evidence type="ECO:0000256" key="2">
    <source>
        <dbReference type="ARBA" id="ARBA00022898"/>
    </source>
</evidence>
<dbReference type="GO" id="GO:0008483">
    <property type="term" value="F:transaminase activity"/>
    <property type="evidence" value="ECO:0007669"/>
    <property type="project" value="UniProtKB-KW"/>
</dbReference>
<dbReference type="InterPro" id="IPR015422">
    <property type="entry name" value="PyrdxlP-dep_Trfase_small"/>
</dbReference>
<keyword evidence="5" id="KW-1185">Reference proteome</keyword>
<protein>
    <submittedName>
        <fullName evidence="4">Aminotransferase class-III</fullName>
    </submittedName>
</protein>
<dbReference type="Gene3D" id="3.90.1150.10">
    <property type="entry name" value="Aspartate Aminotransferase, domain 1"/>
    <property type="match status" value="1"/>
</dbReference>
<dbReference type="SUPFAM" id="SSF51430">
    <property type="entry name" value="NAD(P)-linked oxidoreductase"/>
    <property type="match status" value="1"/>
</dbReference>
<dbReference type="Gene3D" id="3.20.20.100">
    <property type="entry name" value="NADP-dependent oxidoreductase domain"/>
    <property type="match status" value="1"/>
</dbReference>
<dbReference type="HOGENOM" id="CLU_280429_0_0_0"/>
<comment type="cofactor">
    <cofactor evidence="1">
        <name>pyridoxal 5'-phosphate</name>
        <dbReference type="ChEBI" id="CHEBI:597326"/>
    </cofactor>
</comment>
<dbReference type="Pfam" id="PF00202">
    <property type="entry name" value="Aminotran_3"/>
    <property type="match status" value="1"/>
</dbReference>
<evidence type="ECO:0000259" key="3">
    <source>
        <dbReference type="Pfam" id="PF00248"/>
    </source>
</evidence>
<dbReference type="InterPro" id="IPR023210">
    <property type="entry name" value="NADP_OxRdtase_dom"/>
</dbReference>
<dbReference type="Gene3D" id="2.60.40.10">
    <property type="entry name" value="Immunoglobulins"/>
    <property type="match status" value="1"/>
</dbReference>
<gene>
    <name evidence="4" type="ORF">U27_03541</name>
</gene>
<dbReference type="Proteomes" id="UP000030661">
    <property type="component" value="Unassembled WGS sequence"/>
</dbReference>
<evidence type="ECO:0000313" key="5">
    <source>
        <dbReference type="Proteomes" id="UP000030661"/>
    </source>
</evidence>
<dbReference type="EMBL" id="DF820465">
    <property type="protein sequence ID" value="GAK56579.1"/>
    <property type="molecule type" value="Genomic_DNA"/>
</dbReference>
<reference evidence="4" key="1">
    <citation type="journal article" date="2015" name="PeerJ">
        <title>First genomic representation of candidate bacterial phylum KSB3 points to enhanced environmental sensing as a trigger of wastewater bulking.</title>
        <authorList>
            <person name="Sekiguchi Y."/>
            <person name="Ohashi A."/>
            <person name="Parks D.H."/>
            <person name="Yamauchi T."/>
            <person name="Tyson G.W."/>
            <person name="Hugenholtz P."/>
        </authorList>
    </citation>
    <scope>NUCLEOTIDE SEQUENCE [LARGE SCALE GENOMIC DNA]</scope>
</reference>
<dbReference type="InterPro" id="IPR013783">
    <property type="entry name" value="Ig-like_fold"/>
</dbReference>
<dbReference type="STRING" id="1499967.U27_03541"/>
<evidence type="ECO:0000256" key="1">
    <source>
        <dbReference type="ARBA" id="ARBA00001933"/>
    </source>
</evidence>
<keyword evidence="4" id="KW-0032">Aminotransferase</keyword>
<evidence type="ECO:0000313" key="4">
    <source>
        <dbReference type="EMBL" id="GAK56579.1"/>
    </source>
</evidence>
<dbReference type="eggNOG" id="COG0001">
    <property type="taxonomic scope" value="Bacteria"/>
</dbReference>
<organism evidence="4">
    <name type="scientific">Vecturithrix granuli</name>
    <dbReference type="NCBI Taxonomy" id="1499967"/>
    <lineage>
        <taxon>Bacteria</taxon>
        <taxon>Candidatus Moduliflexota</taxon>
        <taxon>Candidatus Vecturitrichia</taxon>
        <taxon>Candidatus Vecturitrichales</taxon>
        <taxon>Candidatus Vecturitrichaceae</taxon>
        <taxon>Candidatus Vecturithrix</taxon>
    </lineage>
</organism>
<keyword evidence="2" id="KW-0663">Pyridoxal phosphate</keyword>
<dbReference type="Pfam" id="PF00248">
    <property type="entry name" value="Aldo_ket_red"/>
    <property type="match status" value="1"/>
</dbReference>
<dbReference type="InterPro" id="IPR015421">
    <property type="entry name" value="PyrdxlP-dep_Trfase_major"/>
</dbReference>
<dbReference type="GO" id="GO:0030170">
    <property type="term" value="F:pyridoxal phosphate binding"/>
    <property type="evidence" value="ECO:0007669"/>
    <property type="project" value="InterPro"/>
</dbReference>
<dbReference type="InterPro" id="IPR015424">
    <property type="entry name" value="PyrdxlP-dep_Trfase"/>
</dbReference>
<dbReference type="AlphaFoldDB" id="A0A081BW74"/>
<keyword evidence="4" id="KW-0808">Transferase</keyword>
<sequence>MNYRRLGRSELYVSAVGFGTCQLRLVPERQAIDTLKRGFQLGVNIVHTSPDYEGIEKLITAARRECHPHPKILTCAQGWGTREYFEQIFERSCAAFETDRLDLFGIASLYDRERFGENVWGKGGLVEFLQQKKAEGRIGAIFCNTHSQPSHIKTIIERDVFDVLMLSYNLLGFHLLTYNPDTLFDHVVPPPGVKGKWEFENIPLLKQEIFPLIEEKDLGLMIMEPLGGGLLCQAKAFPRYAPLACDCSAITASDILRTTLSENIISCVLPGTASVEEAAENALAGHGNFSLSQNEWEKVHRHIAILKQSVCSRCGKCDHTCSQGLSISWLFRAAYINMSRSVNYENFDPVLYFKLHPDEESLCRRCTQMTCYCPEGIDIRKELICFHEQMLELLKVGSVPGINFYPPMVTKKPYALQFISWDFPRSVRAGSRVSARVYVCNTGQHYWHADGKDEQCTVGLAVYLDGAWYKNIRLRMDVPSGERVYFAFTFDAPLRHGKHCITLDLFEKNKFLFSGHGCPQLSVDYAVVGFPDVQAVVRNLRFLCRESTPQYGVPSSLHETRAMDIQTSPPLQPYSVCYLEHNIPTVLEGNSVRCFRVKVQNTGTATWYRDPADNHFTGLALFLDGEHLVTGRSLREEVKPGESTVIALTAKLPACTGQHELKLDMVTHNVTMFENCGYAPLKLLVTLQAREQTASEQMREIAERRNFWFFAPSQGVCLSGDTLTYPLFAKSAKGYRIQDLEGREYIDYVMGWGCSLLGYANERIQAAIARELSSSGGVITLIHTLEMEVSEKLCALFPELDMVLFGKNGSDVCTAAVRMARAYTQKQKVLVCGYHGWQDWFAVQCGFRQSSVPEPPEPMTLQFPYLDTSTLKAILDQHAGNIAAVMLEPSSPVEGVNGPLRDAEPEYLREVARLTHDAGAVLIFDEILSGFRYLHGSVQRALGIVPDLLCLGKALSAGMPLSALVGKREIFNQTLHRLYYTPTFKDEVYSFAAAKEALQIYAEYDIPGHIWSLGGKLKDAINTICLDIGLPAEMIGPPFRMTLSFQEPDGEKRILLRTLLQQELLKHGILTFKGFMLPCFAHDHSAYEQTVEAFSSVLPIIFRAWENDEYLRYLEIPDVL</sequence>
<feature type="domain" description="NADP-dependent oxidoreductase" evidence="3">
    <location>
        <begin position="16"/>
        <end position="237"/>
    </location>
</feature>